<keyword evidence="4" id="KW-0479">Metal-binding</keyword>
<comment type="function">
    <text evidence="10">Necessary for normal cell division and for the maintenance of normal septation.</text>
</comment>
<evidence type="ECO:0000313" key="13">
    <source>
        <dbReference type="Proteomes" id="UP000181992"/>
    </source>
</evidence>
<dbReference type="EMBL" id="MNVN01000021">
    <property type="protein sequence ID" value="OIO30298.1"/>
    <property type="molecule type" value="Genomic_DNA"/>
</dbReference>
<keyword evidence="7 10" id="KW-0342">GTP-binding</keyword>
<dbReference type="InterPro" id="IPR019987">
    <property type="entry name" value="GTP-bd_ribosome_bio_YsxC"/>
</dbReference>
<sequence length="192" mass="21041">MEIKTAEFVKGIIGTDAILGQRYPQIAFVGRSNVGKSSAINSLVLRKGLVKSSSMPGKTREINFFLINKEYYFVDLPGYGFARMGAKGAEKIRKLILWYLGSGEARVKLVVLIVDLGVKPMVHDREMADILRAENINFVVVGNKADRLNQSERAQSIKALEAALGSPVIPFSARTKAGREILLGTILEACTK</sequence>
<proteinExistence type="inferred from homology"/>
<name>A0A1J4UZE4_9BACT</name>
<dbReference type="PANTHER" id="PTHR11649:SF13">
    <property type="entry name" value="ENGB-TYPE G DOMAIN-CONTAINING PROTEIN"/>
    <property type="match status" value="1"/>
</dbReference>
<reference evidence="12 13" key="1">
    <citation type="journal article" date="2016" name="Environ. Microbiol.">
        <title>Genomic resolution of a cold subsurface aquifer community provides metabolic insights for novel microbes adapted to high CO concentrations.</title>
        <authorList>
            <person name="Probst A.J."/>
            <person name="Castelle C.J."/>
            <person name="Singh A."/>
            <person name="Brown C.T."/>
            <person name="Anantharaman K."/>
            <person name="Sharon I."/>
            <person name="Hug L.A."/>
            <person name="Burstein D."/>
            <person name="Emerson J.B."/>
            <person name="Thomas B.C."/>
            <person name="Banfield J.F."/>
        </authorList>
    </citation>
    <scope>NUCLEOTIDE SEQUENCE [LARGE SCALE GENOMIC DNA]</scope>
    <source>
        <strain evidence="12">CG1_02_43_90</strain>
    </source>
</reference>
<dbReference type="InterPro" id="IPR030393">
    <property type="entry name" value="G_ENGB_dom"/>
</dbReference>
<dbReference type="NCBIfam" id="TIGR00231">
    <property type="entry name" value="small_GTP"/>
    <property type="match status" value="1"/>
</dbReference>
<protein>
    <recommendedName>
        <fullName evidence="10">Probable GTP-binding protein EngB</fullName>
    </recommendedName>
</protein>
<evidence type="ECO:0000256" key="8">
    <source>
        <dbReference type="ARBA" id="ARBA00023210"/>
    </source>
</evidence>
<dbReference type="InterPro" id="IPR006073">
    <property type="entry name" value="GTP-bd"/>
</dbReference>
<dbReference type="GO" id="GO:0046872">
    <property type="term" value="F:metal ion binding"/>
    <property type="evidence" value="ECO:0007669"/>
    <property type="project" value="UniProtKB-KW"/>
</dbReference>
<gene>
    <name evidence="10" type="primary">engB</name>
    <name evidence="12" type="ORF">AUJ77_03590</name>
</gene>
<evidence type="ECO:0000256" key="2">
    <source>
        <dbReference type="ARBA" id="ARBA00009638"/>
    </source>
</evidence>
<dbReference type="HAMAP" id="MF_00321">
    <property type="entry name" value="GTPase_EngB"/>
    <property type="match status" value="1"/>
</dbReference>
<feature type="domain" description="EngB-type G" evidence="11">
    <location>
        <begin position="22"/>
        <end position="192"/>
    </location>
</feature>
<evidence type="ECO:0000256" key="9">
    <source>
        <dbReference type="ARBA" id="ARBA00023306"/>
    </source>
</evidence>
<dbReference type="InterPro" id="IPR027417">
    <property type="entry name" value="P-loop_NTPase"/>
</dbReference>
<evidence type="ECO:0000256" key="1">
    <source>
        <dbReference type="ARBA" id="ARBA00001946"/>
    </source>
</evidence>
<keyword evidence="6" id="KW-0460">Magnesium</keyword>
<comment type="similarity">
    <text evidence="2 10">Belongs to the TRAFAC class TrmE-Era-EngA-EngB-Septin-like GTPase superfamily. EngB GTPase family.</text>
</comment>
<dbReference type="SUPFAM" id="SSF52540">
    <property type="entry name" value="P-loop containing nucleoside triphosphate hydrolases"/>
    <property type="match status" value="1"/>
</dbReference>
<dbReference type="GO" id="GO:0000917">
    <property type="term" value="P:division septum assembly"/>
    <property type="evidence" value="ECO:0007669"/>
    <property type="project" value="UniProtKB-KW"/>
</dbReference>
<dbReference type="PANTHER" id="PTHR11649">
    <property type="entry name" value="MSS1/TRME-RELATED GTP-BINDING PROTEIN"/>
    <property type="match status" value="1"/>
</dbReference>
<keyword evidence="5 10" id="KW-0547">Nucleotide-binding</keyword>
<dbReference type="Pfam" id="PF01926">
    <property type="entry name" value="MMR_HSR1"/>
    <property type="match status" value="1"/>
</dbReference>
<dbReference type="GO" id="GO:0005525">
    <property type="term" value="F:GTP binding"/>
    <property type="evidence" value="ECO:0007669"/>
    <property type="project" value="UniProtKB-UniRule"/>
</dbReference>
<organism evidence="12 13">
    <name type="scientific">Candidatus Nomurabacteria bacterium CG1_02_43_90</name>
    <dbReference type="NCBI Taxonomy" id="1805281"/>
    <lineage>
        <taxon>Bacteria</taxon>
        <taxon>Candidatus Nomuraibacteriota</taxon>
    </lineage>
</organism>
<evidence type="ECO:0000259" key="11">
    <source>
        <dbReference type="PROSITE" id="PS51706"/>
    </source>
</evidence>
<dbReference type="STRING" id="1805281.AUJ77_03590"/>
<dbReference type="Proteomes" id="UP000181992">
    <property type="component" value="Unassembled WGS sequence"/>
</dbReference>
<dbReference type="PROSITE" id="PS51706">
    <property type="entry name" value="G_ENGB"/>
    <property type="match status" value="1"/>
</dbReference>
<evidence type="ECO:0000256" key="3">
    <source>
        <dbReference type="ARBA" id="ARBA00022618"/>
    </source>
</evidence>
<evidence type="ECO:0000256" key="6">
    <source>
        <dbReference type="ARBA" id="ARBA00022842"/>
    </source>
</evidence>
<dbReference type="Gene3D" id="3.40.50.300">
    <property type="entry name" value="P-loop containing nucleotide triphosphate hydrolases"/>
    <property type="match status" value="1"/>
</dbReference>
<evidence type="ECO:0000256" key="10">
    <source>
        <dbReference type="HAMAP-Rule" id="MF_00321"/>
    </source>
</evidence>
<accession>A0A1J4UZE4</accession>
<dbReference type="AlphaFoldDB" id="A0A1J4UZE4"/>
<comment type="caution">
    <text evidence="12">The sequence shown here is derived from an EMBL/GenBank/DDBJ whole genome shotgun (WGS) entry which is preliminary data.</text>
</comment>
<evidence type="ECO:0000256" key="5">
    <source>
        <dbReference type="ARBA" id="ARBA00022741"/>
    </source>
</evidence>
<dbReference type="InterPro" id="IPR005225">
    <property type="entry name" value="Small_GTP-bd"/>
</dbReference>
<keyword evidence="9 10" id="KW-0131">Cell cycle</keyword>
<dbReference type="CDD" id="cd01876">
    <property type="entry name" value="YihA_EngB"/>
    <property type="match status" value="1"/>
</dbReference>
<dbReference type="GO" id="GO:0005829">
    <property type="term" value="C:cytosol"/>
    <property type="evidence" value="ECO:0007669"/>
    <property type="project" value="TreeGrafter"/>
</dbReference>
<keyword evidence="8 10" id="KW-0717">Septation</keyword>
<evidence type="ECO:0000256" key="4">
    <source>
        <dbReference type="ARBA" id="ARBA00022723"/>
    </source>
</evidence>
<comment type="cofactor">
    <cofactor evidence="1">
        <name>Mg(2+)</name>
        <dbReference type="ChEBI" id="CHEBI:18420"/>
    </cofactor>
</comment>
<dbReference type="NCBIfam" id="TIGR03598">
    <property type="entry name" value="GTPase_YsxC"/>
    <property type="match status" value="1"/>
</dbReference>
<keyword evidence="3 10" id="KW-0132">Cell division</keyword>
<evidence type="ECO:0000313" key="12">
    <source>
        <dbReference type="EMBL" id="OIO30298.1"/>
    </source>
</evidence>
<evidence type="ECO:0000256" key="7">
    <source>
        <dbReference type="ARBA" id="ARBA00023134"/>
    </source>
</evidence>